<keyword evidence="3 5" id="KW-1133">Transmembrane helix</keyword>
<evidence type="ECO:0000259" key="6">
    <source>
        <dbReference type="Pfam" id="PF06803"/>
    </source>
</evidence>
<dbReference type="Pfam" id="PF06803">
    <property type="entry name" value="DUF1232"/>
    <property type="match status" value="1"/>
</dbReference>
<dbReference type="EnsemblBacteria" id="AAM73436">
    <property type="protein sequence ID" value="AAM73436"/>
    <property type="gene ID" value="CT2220"/>
</dbReference>
<reference evidence="7 8" key="1">
    <citation type="journal article" date="2002" name="Proc. Natl. Acad. Sci. U.S.A.">
        <title>The complete genome sequence of Chlorobium tepidum TLS, a photosynthetic, anaerobic, green-sulfur bacterium.</title>
        <authorList>
            <person name="Eisen J.A."/>
            <person name="Nelson K.E."/>
            <person name="Paulsen I.T."/>
            <person name="Heidelberg J.F."/>
            <person name="Wu M."/>
            <person name="Dodson R.J."/>
            <person name="Deboy R."/>
            <person name="Gwinn M.L."/>
            <person name="Nelson W.C."/>
            <person name="Haft D.H."/>
            <person name="Hickey E.K."/>
            <person name="Peterson J.D."/>
            <person name="Durkin A.S."/>
            <person name="Kolonay J.L."/>
            <person name="Yang F."/>
            <person name="Holt I."/>
            <person name="Umayam L.A."/>
            <person name="Mason T."/>
            <person name="Brenner M."/>
            <person name="Shea T.P."/>
            <person name="Parksey D."/>
            <person name="Nierman W.C."/>
            <person name="Feldblyum T.V."/>
            <person name="Hansen C.L."/>
            <person name="Craven M.B."/>
            <person name="Radune D."/>
            <person name="Vamathevan J."/>
            <person name="Khouri H."/>
            <person name="White O."/>
            <person name="Gruber T.M."/>
            <person name="Ketchum K.A."/>
            <person name="Venter J.C."/>
            <person name="Tettelin H."/>
            <person name="Bryant D.A."/>
            <person name="Fraser C.M."/>
        </authorList>
    </citation>
    <scope>NUCLEOTIDE SEQUENCE [LARGE SCALE GENOMIC DNA]</scope>
    <source>
        <strain evidence="8">ATCC 49652 / DSM 12025 / NBRC 103806 / TLS</strain>
    </source>
</reference>
<evidence type="ECO:0000313" key="8">
    <source>
        <dbReference type="Proteomes" id="UP000001007"/>
    </source>
</evidence>
<comment type="subcellular location">
    <subcellularLocation>
        <location evidence="1">Endomembrane system</location>
        <topology evidence="1">Multi-pass membrane protein</topology>
    </subcellularLocation>
</comment>
<proteinExistence type="predicted"/>
<feature type="transmembrane region" description="Helical" evidence="5">
    <location>
        <begin position="76"/>
        <end position="96"/>
    </location>
</feature>
<evidence type="ECO:0000313" key="7">
    <source>
        <dbReference type="EMBL" id="AAM73436.1"/>
    </source>
</evidence>
<evidence type="ECO:0000256" key="3">
    <source>
        <dbReference type="ARBA" id="ARBA00022989"/>
    </source>
</evidence>
<protein>
    <recommendedName>
        <fullName evidence="6">DUF1232 domain-containing protein</fullName>
    </recommendedName>
</protein>
<name>Q8KAE3_CHLTE</name>
<dbReference type="eggNOG" id="COG3339">
    <property type="taxonomic scope" value="Bacteria"/>
</dbReference>
<dbReference type="KEGG" id="cte:CT2220"/>
<dbReference type="EMBL" id="AE006470">
    <property type="protein sequence ID" value="AAM73436.1"/>
    <property type="molecule type" value="Genomic_DNA"/>
</dbReference>
<dbReference type="HOGENOM" id="CLU_110199_0_1_10"/>
<organism evidence="7 8">
    <name type="scientific">Chlorobaculum tepidum (strain ATCC 49652 / DSM 12025 / NBRC 103806 / TLS)</name>
    <name type="common">Chlorobium tepidum</name>
    <dbReference type="NCBI Taxonomy" id="194439"/>
    <lineage>
        <taxon>Bacteria</taxon>
        <taxon>Pseudomonadati</taxon>
        <taxon>Chlorobiota</taxon>
        <taxon>Chlorobiia</taxon>
        <taxon>Chlorobiales</taxon>
        <taxon>Chlorobiaceae</taxon>
        <taxon>Chlorobaculum</taxon>
    </lineage>
</organism>
<dbReference type="GO" id="GO:0012505">
    <property type="term" value="C:endomembrane system"/>
    <property type="evidence" value="ECO:0007669"/>
    <property type="project" value="UniProtKB-SubCell"/>
</dbReference>
<dbReference type="Proteomes" id="UP000001007">
    <property type="component" value="Chromosome"/>
</dbReference>
<dbReference type="OrthoDB" id="9800034at2"/>
<evidence type="ECO:0000256" key="2">
    <source>
        <dbReference type="ARBA" id="ARBA00022692"/>
    </source>
</evidence>
<evidence type="ECO:0000256" key="4">
    <source>
        <dbReference type="ARBA" id="ARBA00023136"/>
    </source>
</evidence>
<dbReference type="InterPro" id="IPR010652">
    <property type="entry name" value="DUF1232"/>
</dbReference>
<keyword evidence="4 5" id="KW-0472">Membrane</keyword>
<dbReference type="AlphaFoldDB" id="Q8KAE3"/>
<accession>Q8KAE3</accession>
<feature type="domain" description="DUF1232" evidence="6">
    <location>
        <begin position="82"/>
        <end position="116"/>
    </location>
</feature>
<keyword evidence="8" id="KW-1185">Reference proteome</keyword>
<sequence>MHHSGMKSKKEGRIFERARKAAEEILRDPEKIRNVIDAALHMVGSASTSSPFGELTDKFQAIIRLVRAYVNRQYRVVPWQTVILAVAALLYFINPFDAIADFLPLIGFFDDAAVLTAVLASINHDLNEFLDWEKMTAQNSGEPIPRVIDADFEEVKADSIDNG</sequence>
<keyword evidence="2 5" id="KW-0812">Transmembrane</keyword>
<dbReference type="STRING" id="194439.CT2220"/>
<evidence type="ECO:0000256" key="1">
    <source>
        <dbReference type="ARBA" id="ARBA00004127"/>
    </source>
</evidence>
<gene>
    <name evidence="7" type="ordered locus">CT2220</name>
</gene>
<evidence type="ECO:0000256" key="5">
    <source>
        <dbReference type="SAM" id="Phobius"/>
    </source>
</evidence>